<dbReference type="Proteomes" id="UP000814128">
    <property type="component" value="Unassembled WGS sequence"/>
</dbReference>
<gene>
    <name evidence="1" type="ORF">K488DRAFT_74757</name>
</gene>
<comment type="caution">
    <text evidence="1">The sequence shown here is derived from an EMBL/GenBank/DDBJ whole genome shotgun (WGS) entry which is preliminary data.</text>
</comment>
<protein>
    <submittedName>
        <fullName evidence="1">Ribonuclease H-like domain-containing protein</fullName>
    </submittedName>
</protein>
<accession>A0ACB8Q5X1</accession>
<evidence type="ECO:0000313" key="1">
    <source>
        <dbReference type="EMBL" id="KAI0027166.1"/>
    </source>
</evidence>
<keyword evidence="2" id="KW-1185">Reference proteome</keyword>
<name>A0ACB8Q5X1_9AGAM</name>
<organism evidence="1 2">
    <name type="scientific">Vararia minispora EC-137</name>
    <dbReference type="NCBI Taxonomy" id="1314806"/>
    <lineage>
        <taxon>Eukaryota</taxon>
        <taxon>Fungi</taxon>
        <taxon>Dikarya</taxon>
        <taxon>Basidiomycota</taxon>
        <taxon>Agaricomycotina</taxon>
        <taxon>Agaricomycetes</taxon>
        <taxon>Russulales</taxon>
        <taxon>Lachnocladiaceae</taxon>
        <taxon>Vararia</taxon>
    </lineage>
</organism>
<dbReference type="EMBL" id="MU273979">
    <property type="protein sequence ID" value="KAI0027166.1"/>
    <property type="molecule type" value="Genomic_DNA"/>
</dbReference>
<proteinExistence type="predicted"/>
<evidence type="ECO:0000313" key="2">
    <source>
        <dbReference type="Proteomes" id="UP000814128"/>
    </source>
</evidence>
<reference evidence="1" key="2">
    <citation type="journal article" date="2022" name="New Phytol.">
        <title>Evolutionary transition to the ectomycorrhizal habit in the genomes of a hyperdiverse lineage of mushroom-forming fungi.</title>
        <authorList>
            <person name="Looney B."/>
            <person name="Miyauchi S."/>
            <person name="Morin E."/>
            <person name="Drula E."/>
            <person name="Courty P.E."/>
            <person name="Kohler A."/>
            <person name="Kuo A."/>
            <person name="LaButti K."/>
            <person name="Pangilinan J."/>
            <person name="Lipzen A."/>
            <person name="Riley R."/>
            <person name="Andreopoulos W."/>
            <person name="He G."/>
            <person name="Johnson J."/>
            <person name="Nolan M."/>
            <person name="Tritt A."/>
            <person name="Barry K.W."/>
            <person name="Grigoriev I.V."/>
            <person name="Nagy L.G."/>
            <person name="Hibbett D."/>
            <person name="Henrissat B."/>
            <person name="Matheny P.B."/>
            <person name="Labbe J."/>
            <person name="Martin F.M."/>
        </authorList>
    </citation>
    <scope>NUCLEOTIDE SEQUENCE</scope>
    <source>
        <strain evidence="1">EC-137</strain>
    </source>
</reference>
<sequence length="1005" mass="112113">MSELSAACAKKLSTLRRLISTLPSSLLLGLYAFEYWSPNPDLLDRFGDAESVFNHDLEVAFAPKGRSSGACPFEIMGRGPGLMAVVEIFSCFLSVDSPSAIIEKWVDDLLSAIQVRDLAQRQEEEESEGRSVYDLDHEDDDDDGNDGEREDHNSLGVSSEDKDTHPAKQRKTRLDDSSMPIQRMLQGNVLLAHGKKAKPTVRTSTVGSTRKRKQTKKADSLPPMPAAYDDFELASENETKETLTGRTVGRKKNDLLHQLAKPCRRKGQPNSKKLLRCIGMTPADKSAGCTKTYAWASGALGRDPAYAYVPEPWRQMAKDELGDKSPSEKKRKADKNLQDAKDGPGTLVPHINRARTTALTTSLDVQILKCVSIGNLSFHFIDSEEWKGLFTIAAPSYFPPSSTRIRDGMLPSEAAGIVAENINYLKTLDNLTLLFDGSTSHAQDSIYTFHVLTPERESFLIKGSSMSAESHTGAHLATEAIKLLNAADVCHRFHNTSKDIAKLSVFNMPIQTTKHAIKFFSKSTLAKTAFKCLMPRHRITRGLQKFGKTRFGSISHSVSSMQRCLPIIHELVRTRRIKLPVANVHARLVPESSKGDEFKRLLKLTVDVFAPCAKTITCAESTHANLADVFMLWLAVSAAYKDLMEDPIALAELDQQTREKIRRILNYRFQQMVENPSVSIDTNNLKHVRMASMYVVAFVLHPSGAQNMNTAFPSLQSKADIYDDVKNFLINQLRIQYEMKKKIDNVSGKEALIWLKAQLHAYVSRSYPFNLPLSKQKSPLNWWYPLLKDPQASVLAFLAIKLFSVVPNSMADERTGSAMTKVNSADQNNLKPETIIHLIQLRQHYMRQRTQKTKHKHIPMVKFYELDKILHSSDGLKEIGPQVSVLAEKDSPVVGNDDEESRPPVLTGDTMSDSLSSDDEGPGPCEEDKNTTIPTNDLEMAEAYKFNAEEWLQDGLLDPTLLNMLSDAPHAVHEDENTVMQAEEGASLSPKADSDEEPEDWFAKG</sequence>
<reference evidence="1" key="1">
    <citation type="submission" date="2021-02" db="EMBL/GenBank/DDBJ databases">
        <authorList>
            <consortium name="DOE Joint Genome Institute"/>
            <person name="Ahrendt S."/>
            <person name="Looney B.P."/>
            <person name="Miyauchi S."/>
            <person name="Morin E."/>
            <person name="Drula E."/>
            <person name="Courty P.E."/>
            <person name="Chicoki N."/>
            <person name="Fauchery L."/>
            <person name="Kohler A."/>
            <person name="Kuo A."/>
            <person name="Labutti K."/>
            <person name="Pangilinan J."/>
            <person name="Lipzen A."/>
            <person name="Riley R."/>
            <person name="Andreopoulos W."/>
            <person name="He G."/>
            <person name="Johnson J."/>
            <person name="Barry K.W."/>
            <person name="Grigoriev I.V."/>
            <person name="Nagy L."/>
            <person name="Hibbett D."/>
            <person name="Henrissat B."/>
            <person name="Matheny P.B."/>
            <person name="Labbe J."/>
            <person name="Martin F."/>
        </authorList>
    </citation>
    <scope>NUCLEOTIDE SEQUENCE</scope>
    <source>
        <strain evidence="1">EC-137</strain>
    </source>
</reference>